<organism evidence="2 3">
    <name type="scientific">Apiospora phragmitis</name>
    <dbReference type="NCBI Taxonomy" id="2905665"/>
    <lineage>
        <taxon>Eukaryota</taxon>
        <taxon>Fungi</taxon>
        <taxon>Dikarya</taxon>
        <taxon>Ascomycota</taxon>
        <taxon>Pezizomycotina</taxon>
        <taxon>Sordariomycetes</taxon>
        <taxon>Xylariomycetidae</taxon>
        <taxon>Amphisphaeriales</taxon>
        <taxon>Apiosporaceae</taxon>
        <taxon>Apiospora</taxon>
    </lineage>
</organism>
<sequence>MSDTYDNPRPKRPERRSRPSRGPAGSLQELEEEEEEDNWRVGTTENRAAHLPQPPYVGRREPDESYAGGRFNYPDPVYRDTPPRPRPLGEMAPYYNYRDFNPFAVKDEYTAPPYFGGVPPYGPPTYPDQGFNYAQPVNYPQASHYPPPHYPPNYGYHPPQPFPSFNPPQPPPADRLPVPPVPPVRNSTHPGKDEINTELKKVMKELEENKRKVADKEDLIHTFRSKDRESEILYKAKKTEARAQKKEEQAKAELEAAAQKRLEDEKQELARREYQEKLNRAVIEAREQLEERLREEERIRKSEEQRLLGLEADLRRRIEAEMAEEQERRKREAEKRLYLGKRNTGADNGGEEGAGGDDDEGRAPETAHREAAGARV</sequence>
<evidence type="ECO:0000256" key="1">
    <source>
        <dbReference type="SAM" id="MobiDB-lite"/>
    </source>
</evidence>
<feature type="compositionally biased region" description="Pro residues" evidence="1">
    <location>
        <begin position="158"/>
        <end position="183"/>
    </location>
</feature>
<accession>A0ABR1VPX4</accession>
<dbReference type="EMBL" id="JAQQWL010000005">
    <property type="protein sequence ID" value="KAK8073301.1"/>
    <property type="molecule type" value="Genomic_DNA"/>
</dbReference>
<evidence type="ECO:0000313" key="3">
    <source>
        <dbReference type="Proteomes" id="UP001480595"/>
    </source>
</evidence>
<name>A0ABR1VPX4_9PEZI</name>
<feature type="compositionally biased region" description="Basic and acidic residues" evidence="1">
    <location>
        <begin position="361"/>
        <end position="376"/>
    </location>
</feature>
<dbReference type="Proteomes" id="UP001480595">
    <property type="component" value="Unassembled WGS sequence"/>
</dbReference>
<protein>
    <submittedName>
        <fullName evidence="2">Uncharacterized protein</fullName>
    </submittedName>
</protein>
<feature type="compositionally biased region" description="Basic and acidic residues" evidence="1">
    <location>
        <begin position="323"/>
        <end position="337"/>
    </location>
</feature>
<keyword evidence="3" id="KW-1185">Reference proteome</keyword>
<evidence type="ECO:0000313" key="2">
    <source>
        <dbReference type="EMBL" id="KAK8073301.1"/>
    </source>
</evidence>
<dbReference type="RefSeq" id="XP_066717776.1">
    <property type="nucleotide sequence ID" value="XM_066855609.1"/>
</dbReference>
<feature type="region of interest" description="Disordered" evidence="1">
    <location>
        <begin position="1"/>
        <end position="85"/>
    </location>
</feature>
<gene>
    <name evidence="2" type="ORF">PG994_004200</name>
</gene>
<dbReference type="GeneID" id="92088672"/>
<comment type="caution">
    <text evidence="2">The sequence shown here is derived from an EMBL/GenBank/DDBJ whole genome shotgun (WGS) entry which is preliminary data.</text>
</comment>
<feature type="region of interest" description="Disordered" evidence="1">
    <location>
        <begin position="323"/>
        <end position="376"/>
    </location>
</feature>
<proteinExistence type="predicted"/>
<feature type="region of interest" description="Disordered" evidence="1">
    <location>
        <begin position="126"/>
        <end position="196"/>
    </location>
</feature>
<feature type="compositionally biased region" description="Basic and acidic residues" evidence="1">
    <location>
        <begin position="1"/>
        <end position="11"/>
    </location>
</feature>
<reference evidence="2 3" key="1">
    <citation type="submission" date="2023-01" db="EMBL/GenBank/DDBJ databases">
        <title>Analysis of 21 Apiospora genomes using comparative genomics revels a genus with tremendous synthesis potential of carbohydrate active enzymes and secondary metabolites.</title>
        <authorList>
            <person name="Sorensen T."/>
        </authorList>
    </citation>
    <scope>NUCLEOTIDE SEQUENCE [LARGE SCALE GENOMIC DNA]</scope>
    <source>
        <strain evidence="2 3">CBS 135458</strain>
    </source>
</reference>